<evidence type="ECO:0000256" key="2">
    <source>
        <dbReference type="ARBA" id="ARBA00022723"/>
    </source>
</evidence>
<evidence type="ECO:0000256" key="1">
    <source>
        <dbReference type="ARBA" id="ARBA00005896"/>
    </source>
</evidence>
<dbReference type="RefSeq" id="WP_101519495.1">
    <property type="nucleotide sequence ID" value="NZ_PKLZ01000001.1"/>
</dbReference>
<name>A0A2N5Y639_9GAMM</name>
<keyword evidence="8" id="KW-1185">Reference proteome</keyword>
<dbReference type="PANTHER" id="PTHR43779">
    <property type="entry name" value="DIOXYGENASE RV0097-RELATED"/>
    <property type="match status" value="1"/>
</dbReference>
<dbReference type="InterPro" id="IPR051178">
    <property type="entry name" value="TfdA_dioxygenase"/>
</dbReference>
<evidence type="ECO:0000259" key="6">
    <source>
        <dbReference type="Pfam" id="PF02668"/>
    </source>
</evidence>
<keyword evidence="4" id="KW-0560">Oxidoreductase</keyword>
<gene>
    <name evidence="7" type="ORF">CWI75_00400</name>
</gene>
<dbReference type="OrthoDB" id="581608at2"/>
<dbReference type="GO" id="GO:0016706">
    <property type="term" value="F:2-oxoglutarate-dependent dioxygenase activity"/>
    <property type="evidence" value="ECO:0007669"/>
    <property type="project" value="UniProtKB-ARBA"/>
</dbReference>
<dbReference type="GO" id="GO:0046872">
    <property type="term" value="F:metal ion binding"/>
    <property type="evidence" value="ECO:0007669"/>
    <property type="project" value="UniProtKB-KW"/>
</dbReference>
<protein>
    <submittedName>
        <fullName evidence="7">Taurine dioxygenase</fullName>
    </submittedName>
</protein>
<dbReference type="Pfam" id="PF02668">
    <property type="entry name" value="TauD"/>
    <property type="match status" value="1"/>
</dbReference>
<dbReference type="Gene3D" id="3.60.130.10">
    <property type="entry name" value="Clavaminate synthase-like"/>
    <property type="match status" value="1"/>
</dbReference>
<evidence type="ECO:0000313" key="8">
    <source>
        <dbReference type="Proteomes" id="UP000234845"/>
    </source>
</evidence>
<evidence type="ECO:0000313" key="7">
    <source>
        <dbReference type="EMBL" id="PLW83858.1"/>
    </source>
</evidence>
<feature type="domain" description="TauD/TfdA-like" evidence="6">
    <location>
        <begin position="22"/>
        <end position="286"/>
    </location>
</feature>
<sequence length="334" mass="36604">MSTIPTIDPKNSAIIQKFGGDITALSPLGARVKGIDLSCQEPPPGELIQALEVEMANRGFLVFQNEKQITEGDFLRVSCWWGGRELHSTHGVHPATPGGNRHIFRLSNDPVHGIPGVGPQWHNDGSFITDTFSHSGYHIIRPAENGGGTEFAHQGAAYDALSDQLQSFWSRLSSVNSSSGVVHPLVHEHTISRRKSIWLHLGMTGAVIEKLANEENFRLLEADELKKLCHQYNDILSHGLDNGYTIAFEYQENDCVFIDNLAVAHRASTAAHMPAEKQGLRIMHRSTVRGVKDFAPGFGLPLVLDINGPNPLGNGVWQSGGVGFRWDDGIPMQN</sequence>
<evidence type="ECO:0000256" key="3">
    <source>
        <dbReference type="ARBA" id="ARBA00022964"/>
    </source>
</evidence>
<keyword evidence="3 7" id="KW-0223">Dioxygenase</keyword>
<keyword evidence="5" id="KW-0408">Iron</keyword>
<comment type="similarity">
    <text evidence="1">Belongs to the TfdA dioxygenase family.</text>
</comment>
<organism evidence="7 8">
    <name type="scientific">Kineobactrum sediminis</name>
    <dbReference type="NCBI Taxonomy" id="1905677"/>
    <lineage>
        <taxon>Bacteria</taxon>
        <taxon>Pseudomonadati</taxon>
        <taxon>Pseudomonadota</taxon>
        <taxon>Gammaproteobacteria</taxon>
        <taxon>Cellvibrionales</taxon>
        <taxon>Halieaceae</taxon>
        <taxon>Kineobactrum</taxon>
    </lineage>
</organism>
<reference evidence="8" key="1">
    <citation type="submission" date="2017-11" db="EMBL/GenBank/DDBJ databases">
        <title>The draft genome sequence of Chromatocurvus sp. F02.</title>
        <authorList>
            <person name="Du Z.-J."/>
            <person name="Chang Y.-Q."/>
        </authorList>
    </citation>
    <scope>NUCLEOTIDE SEQUENCE [LARGE SCALE GENOMIC DNA]</scope>
    <source>
        <strain evidence="8">F02</strain>
    </source>
</reference>
<dbReference type="EMBL" id="PKLZ01000001">
    <property type="protein sequence ID" value="PLW83858.1"/>
    <property type="molecule type" value="Genomic_DNA"/>
</dbReference>
<dbReference type="SUPFAM" id="SSF51197">
    <property type="entry name" value="Clavaminate synthase-like"/>
    <property type="match status" value="1"/>
</dbReference>
<evidence type="ECO:0000256" key="4">
    <source>
        <dbReference type="ARBA" id="ARBA00023002"/>
    </source>
</evidence>
<accession>A0A2N5Y639</accession>
<dbReference type="PANTHER" id="PTHR43779:SF3">
    <property type="entry name" value="(3R)-3-[(CARBOXYMETHYL)AMINO]FATTY ACID OXYGENASE_DECARBOXYLASE"/>
    <property type="match status" value="1"/>
</dbReference>
<keyword evidence="2" id="KW-0479">Metal-binding</keyword>
<evidence type="ECO:0000256" key="5">
    <source>
        <dbReference type="ARBA" id="ARBA00023004"/>
    </source>
</evidence>
<dbReference type="InterPro" id="IPR042098">
    <property type="entry name" value="TauD-like_sf"/>
</dbReference>
<comment type="caution">
    <text evidence="7">The sequence shown here is derived from an EMBL/GenBank/DDBJ whole genome shotgun (WGS) entry which is preliminary data.</text>
</comment>
<dbReference type="Proteomes" id="UP000234845">
    <property type="component" value="Unassembled WGS sequence"/>
</dbReference>
<proteinExistence type="inferred from homology"/>
<dbReference type="InterPro" id="IPR003819">
    <property type="entry name" value="TauD/TfdA-like"/>
</dbReference>
<dbReference type="AlphaFoldDB" id="A0A2N5Y639"/>